<dbReference type="AlphaFoldDB" id="A0A7J6EAI3"/>
<proteinExistence type="predicted"/>
<keyword evidence="6" id="KW-1185">Reference proteome</keyword>
<name>A0A7J6EAI3_CANSA</name>
<gene>
    <name evidence="5" type="ORF">G4B88_029553</name>
</gene>
<dbReference type="Pfam" id="PF23247">
    <property type="entry name" value="LRR_RPS2"/>
    <property type="match status" value="1"/>
</dbReference>
<dbReference type="EMBL" id="JAATIQ010000473">
    <property type="protein sequence ID" value="KAF4354709.1"/>
    <property type="molecule type" value="Genomic_DNA"/>
</dbReference>
<evidence type="ECO:0000256" key="2">
    <source>
        <dbReference type="ARBA" id="ARBA00022821"/>
    </source>
</evidence>
<sequence>MSRRIQGIKKKLASISNDKSFFLEQGRQETTLTARRVRNADFYVPEYEKAKLKDKQYLRSLRLEWDSEAKMDETEAIVGYEMSLEGLQPHQNIQNLRLTNYGEYISNTNNVSEDLVGSTTTLLPSLESLWLWDLPNLKGWWREEIEVHHSCFDANANANEDNHSSLPYYLPSLSKLYIEDCPKLTCMPLYPRLEGGLELRKTSWKPLEETFRMRMMMSSNVGSVFPTTPSFSPLSKLERLSLRVIDDLECLPDSFKSLTSLISLEIGGCPKLKDLCPGILHLSSLQHLQISKCVGLGDMLISDDYDFMWQSLNGTLGLLELCTLPNIVTVLPKGIQHLTSLQELQVFFCDSLTTIPGWIHNLKSLERLYLWSCPNLTSFPEGIRSLTTLNLLYIDSCPMLLKRCKRNTGEDWDKISHIEDLTLIPDPNKEQENESAFMMMSSSCLAYKMDGHTEAKATIGCSCGEDDWVSCEKLALCIKDFDLASVSRKVFEDVVEFTRIRDKPGTKSVFTRTAQVSQWVEKNVYEEFQWACKYEVTWLQGNHYENLNAQKMECVSFVCIPSPTMNEYKIHKAMDFLSVLRNDRFNGLLQLMSSCLSRPKPINKAFIDLVQEQIRSRRLKRKQFRNNKKCCSLMLFFKPVYSYAYKMDEHTEAKAIIGCSCGEDDWVSCEKLECGKDL</sequence>
<dbReference type="InterPro" id="IPR032675">
    <property type="entry name" value="LRR_dom_sf"/>
</dbReference>
<dbReference type="Gene3D" id="3.80.10.10">
    <property type="entry name" value="Ribonuclease Inhibitor"/>
    <property type="match status" value="3"/>
</dbReference>
<dbReference type="PANTHER" id="PTHR36766:SF70">
    <property type="entry name" value="DISEASE RESISTANCE PROTEIN RGA4"/>
    <property type="match status" value="1"/>
</dbReference>
<evidence type="ECO:0000259" key="3">
    <source>
        <dbReference type="Pfam" id="PF23247"/>
    </source>
</evidence>
<keyword evidence="2" id="KW-0611">Plant defense</keyword>
<accession>A0A7J6EAI3</accession>
<dbReference type="SUPFAM" id="SSF52058">
    <property type="entry name" value="L domain-like"/>
    <property type="match status" value="1"/>
</dbReference>
<comment type="caution">
    <text evidence="5">The sequence shown here is derived from an EMBL/GenBank/DDBJ whole genome shotgun (WGS) entry which is preliminary data.</text>
</comment>
<keyword evidence="1" id="KW-0433">Leucine-rich repeat</keyword>
<evidence type="ECO:0000259" key="4">
    <source>
        <dbReference type="Pfam" id="PF25019"/>
    </source>
</evidence>
<organism evidence="5 6">
    <name type="scientific">Cannabis sativa</name>
    <name type="common">Hemp</name>
    <name type="synonym">Marijuana</name>
    <dbReference type="NCBI Taxonomy" id="3483"/>
    <lineage>
        <taxon>Eukaryota</taxon>
        <taxon>Viridiplantae</taxon>
        <taxon>Streptophyta</taxon>
        <taxon>Embryophyta</taxon>
        <taxon>Tracheophyta</taxon>
        <taxon>Spermatophyta</taxon>
        <taxon>Magnoliopsida</taxon>
        <taxon>eudicotyledons</taxon>
        <taxon>Gunneridae</taxon>
        <taxon>Pentapetalae</taxon>
        <taxon>rosids</taxon>
        <taxon>fabids</taxon>
        <taxon>Rosales</taxon>
        <taxon>Cannabaceae</taxon>
        <taxon>Cannabis</taxon>
    </lineage>
</organism>
<evidence type="ECO:0000256" key="1">
    <source>
        <dbReference type="ARBA" id="ARBA00022614"/>
    </source>
</evidence>
<dbReference type="Pfam" id="PF25019">
    <property type="entry name" value="LRR_R13L1-DRL21"/>
    <property type="match status" value="1"/>
</dbReference>
<dbReference type="InterPro" id="IPR057135">
    <property type="entry name" value="At4g27190-like_LRR"/>
</dbReference>
<dbReference type="PANTHER" id="PTHR36766">
    <property type="entry name" value="PLANT BROAD-SPECTRUM MILDEW RESISTANCE PROTEIN RPW8"/>
    <property type="match status" value="1"/>
</dbReference>
<reference evidence="5 6" key="1">
    <citation type="journal article" date="2020" name="bioRxiv">
        <title>Sequence and annotation of 42 cannabis genomes reveals extensive copy number variation in cannabinoid synthesis and pathogen resistance genes.</title>
        <authorList>
            <person name="Mckernan K.J."/>
            <person name="Helbert Y."/>
            <person name="Kane L.T."/>
            <person name="Ebling H."/>
            <person name="Zhang L."/>
            <person name="Liu B."/>
            <person name="Eaton Z."/>
            <person name="Mclaughlin S."/>
            <person name="Kingan S."/>
            <person name="Baybayan P."/>
            <person name="Concepcion G."/>
            <person name="Jordan M."/>
            <person name="Riva A."/>
            <person name="Barbazuk W."/>
            <person name="Harkins T."/>
        </authorList>
    </citation>
    <scope>NUCLEOTIDE SEQUENCE [LARGE SCALE GENOMIC DNA]</scope>
    <source>
        <strain evidence="6">cv. Jamaican Lion 4</strain>
        <tissue evidence="5">Leaf</tissue>
    </source>
</reference>
<evidence type="ECO:0000313" key="6">
    <source>
        <dbReference type="Proteomes" id="UP000583929"/>
    </source>
</evidence>
<dbReference type="GO" id="GO:0006952">
    <property type="term" value="P:defense response"/>
    <property type="evidence" value="ECO:0007669"/>
    <property type="project" value="UniProtKB-KW"/>
</dbReference>
<dbReference type="Proteomes" id="UP000583929">
    <property type="component" value="Unassembled WGS sequence"/>
</dbReference>
<feature type="domain" description="R13L1/DRL21-like LRR repeat region" evidence="4">
    <location>
        <begin position="45"/>
        <end position="138"/>
    </location>
</feature>
<evidence type="ECO:0000313" key="5">
    <source>
        <dbReference type="EMBL" id="KAF4354709.1"/>
    </source>
</evidence>
<protein>
    <submittedName>
        <fullName evidence="5">Uncharacterized protein</fullName>
    </submittedName>
</protein>
<feature type="domain" description="Disease resistance protein At4g27190-like leucine-rich repeats" evidence="3">
    <location>
        <begin position="257"/>
        <end position="373"/>
    </location>
</feature>
<dbReference type="InterPro" id="IPR056789">
    <property type="entry name" value="LRR_R13L1-DRL21"/>
</dbReference>